<sequence>LGKERSTIRGQINAIRQKSGLIEELIEKKGKKRVFIPEEIKEKLLKRAKVRVGKGKKAKKTVKKAA</sequence>
<proteinExistence type="predicted"/>
<organism evidence="1">
    <name type="scientific">marine sediment metagenome</name>
    <dbReference type="NCBI Taxonomy" id="412755"/>
    <lineage>
        <taxon>unclassified sequences</taxon>
        <taxon>metagenomes</taxon>
        <taxon>ecological metagenomes</taxon>
    </lineage>
</organism>
<dbReference type="AlphaFoldDB" id="X1MHE5"/>
<protein>
    <submittedName>
        <fullName evidence="1">Uncharacterized protein</fullName>
    </submittedName>
</protein>
<name>X1MHE5_9ZZZZ</name>
<feature type="non-terminal residue" evidence="1">
    <location>
        <position position="1"/>
    </location>
</feature>
<dbReference type="EMBL" id="BARV01019466">
    <property type="protein sequence ID" value="GAI31057.1"/>
    <property type="molecule type" value="Genomic_DNA"/>
</dbReference>
<comment type="caution">
    <text evidence="1">The sequence shown here is derived from an EMBL/GenBank/DDBJ whole genome shotgun (WGS) entry which is preliminary data.</text>
</comment>
<accession>X1MHE5</accession>
<reference evidence="1" key="1">
    <citation type="journal article" date="2014" name="Front. Microbiol.">
        <title>High frequency of phylogenetically diverse reductive dehalogenase-homologous genes in deep subseafloor sedimentary metagenomes.</title>
        <authorList>
            <person name="Kawai M."/>
            <person name="Futagami T."/>
            <person name="Toyoda A."/>
            <person name="Takaki Y."/>
            <person name="Nishi S."/>
            <person name="Hori S."/>
            <person name="Arai W."/>
            <person name="Tsubouchi T."/>
            <person name="Morono Y."/>
            <person name="Uchiyama I."/>
            <person name="Ito T."/>
            <person name="Fujiyama A."/>
            <person name="Inagaki F."/>
            <person name="Takami H."/>
        </authorList>
    </citation>
    <scope>NUCLEOTIDE SEQUENCE</scope>
    <source>
        <strain evidence="1">Expedition CK06-06</strain>
    </source>
</reference>
<evidence type="ECO:0000313" key="1">
    <source>
        <dbReference type="EMBL" id="GAI31057.1"/>
    </source>
</evidence>
<gene>
    <name evidence="1" type="ORF">S06H3_32710</name>
</gene>